<dbReference type="Proteomes" id="UP001431572">
    <property type="component" value="Chromosome 2"/>
</dbReference>
<gene>
    <name evidence="1" type="ORF">HXX08_18765</name>
    <name evidence="2" type="ORF">OZ401_003435</name>
</gene>
<evidence type="ECO:0000313" key="2">
    <source>
        <dbReference type="EMBL" id="WJW69805.1"/>
    </source>
</evidence>
<keyword evidence="4" id="KW-1185">Reference proteome</keyword>
<evidence type="ECO:0000313" key="1">
    <source>
        <dbReference type="EMBL" id="NWJ47901.1"/>
    </source>
</evidence>
<sequence length="104" mass="11754">MAKSVNVDKKTLATGQKAIKTLDKQAAKTQSEREAAAKKPQTSLAFARYSFRQRDKLSQMPNLLKVVVVLLAMRWFLGRRDEAKGESEIAEAIKFLRESRGFQP</sequence>
<dbReference type="EMBL" id="CP128400">
    <property type="protein sequence ID" value="WJW69805.1"/>
    <property type="molecule type" value="Genomic_DNA"/>
</dbReference>
<dbReference type="RefSeq" id="WP_341471677.1">
    <property type="nucleotide sequence ID" value="NZ_CP128400.1"/>
</dbReference>
<organism evidence="1 3">
    <name type="scientific">Candidatus Chlorohelix allophototropha</name>
    <dbReference type="NCBI Taxonomy" id="3003348"/>
    <lineage>
        <taxon>Bacteria</taxon>
        <taxon>Bacillati</taxon>
        <taxon>Chloroflexota</taxon>
        <taxon>Chloroflexia</taxon>
        <taxon>Candidatus Chloroheliales</taxon>
        <taxon>Candidatus Chloroheliaceae</taxon>
        <taxon>Candidatus Chlorohelix</taxon>
    </lineage>
</organism>
<reference evidence="2" key="2">
    <citation type="journal article" date="2024" name="Nature">
        <title>Anoxygenic phototroph of the Chloroflexota uses a type I reaction centre.</title>
        <authorList>
            <person name="Tsuji J.M."/>
            <person name="Shaw N.A."/>
            <person name="Nagashima S."/>
            <person name="Venkiteswaran J.J."/>
            <person name="Schiff S.L."/>
            <person name="Watanabe T."/>
            <person name="Fukui M."/>
            <person name="Hanada S."/>
            <person name="Tank M."/>
            <person name="Neufeld J.D."/>
        </authorList>
    </citation>
    <scope>NUCLEOTIDE SEQUENCE</scope>
    <source>
        <strain evidence="2">L227-S17</strain>
    </source>
</reference>
<dbReference type="AlphaFoldDB" id="A0A8T7M778"/>
<reference evidence="1 3" key="1">
    <citation type="submission" date="2020-06" db="EMBL/GenBank/DDBJ databases">
        <title>Anoxygenic phototrophic Chloroflexota member uses a Type I reaction center.</title>
        <authorList>
            <person name="Tsuji J.M."/>
            <person name="Shaw N.A."/>
            <person name="Nagashima S."/>
            <person name="Venkiteswaran J."/>
            <person name="Schiff S.L."/>
            <person name="Hanada S."/>
            <person name="Tank M."/>
            <person name="Neufeld J.D."/>
        </authorList>
    </citation>
    <scope>NUCLEOTIDE SEQUENCE [LARGE SCALE GENOMIC DNA]</scope>
    <source>
        <strain evidence="1">L227-S17</strain>
    </source>
</reference>
<dbReference type="EMBL" id="JACATZ010000003">
    <property type="protein sequence ID" value="NWJ47901.1"/>
    <property type="molecule type" value="Genomic_DNA"/>
</dbReference>
<accession>A0A8T7M778</accession>
<proteinExistence type="predicted"/>
<protein>
    <submittedName>
        <fullName evidence="1">Uncharacterized protein</fullName>
    </submittedName>
</protein>
<dbReference type="Proteomes" id="UP000521676">
    <property type="component" value="Unassembled WGS sequence"/>
</dbReference>
<name>A0A8T7M778_9CHLR</name>
<evidence type="ECO:0000313" key="4">
    <source>
        <dbReference type="Proteomes" id="UP001431572"/>
    </source>
</evidence>
<evidence type="ECO:0000313" key="3">
    <source>
        <dbReference type="Proteomes" id="UP000521676"/>
    </source>
</evidence>